<organism evidence="2 4">
    <name type="scientific">Macrosiphum euphorbiae</name>
    <name type="common">potato aphid</name>
    <dbReference type="NCBI Taxonomy" id="13131"/>
    <lineage>
        <taxon>Eukaryota</taxon>
        <taxon>Metazoa</taxon>
        <taxon>Ecdysozoa</taxon>
        <taxon>Arthropoda</taxon>
        <taxon>Hexapoda</taxon>
        <taxon>Insecta</taxon>
        <taxon>Pterygota</taxon>
        <taxon>Neoptera</taxon>
        <taxon>Paraneoptera</taxon>
        <taxon>Hemiptera</taxon>
        <taxon>Sternorrhyncha</taxon>
        <taxon>Aphidomorpha</taxon>
        <taxon>Aphidoidea</taxon>
        <taxon>Aphididae</taxon>
        <taxon>Macrosiphini</taxon>
        <taxon>Macrosiphum</taxon>
    </lineage>
</organism>
<name>A0AAV0WLS3_9HEMI</name>
<sequence length="205" mass="24078">MHDMLKESRFGSNDGVTKKGRRKKYNVEPGRSVTEANMTRDGDNEQIMETDQNDETEDNQINTIKKTEENKTDEDDDYLLNQLNDFIEINFETDDIVFEKEYNSADETVLRVVELAQQNQYAINFETHDFVLVKFETLKGNFEEFVGQISEIDGEEITCKFLRKSKSMSGYYVFPFIIDEATVTRNQIIRRLKLISEKRGNYQFE</sequence>
<gene>
    <name evidence="2" type="ORF">MEUPH1_LOCUS12453</name>
    <name evidence="3" type="ORF">MEUPH1_LOCUS27680</name>
</gene>
<evidence type="ECO:0000256" key="1">
    <source>
        <dbReference type="SAM" id="MobiDB-lite"/>
    </source>
</evidence>
<proteinExistence type="predicted"/>
<dbReference type="EMBL" id="CARXXK010000002">
    <property type="protein sequence ID" value="CAI6356752.1"/>
    <property type="molecule type" value="Genomic_DNA"/>
</dbReference>
<evidence type="ECO:0000313" key="3">
    <source>
        <dbReference type="EMBL" id="CAI6374015.1"/>
    </source>
</evidence>
<protein>
    <submittedName>
        <fullName evidence="2">Uncharacterized protein</fullName>
    </submittedName>
</protein>
<reference evidence="2 4" key="1">
    <citation type="submission" date="2023-01" db="EMBL/GenBank/DDBJ databases">
        <authorList>
            <person name="Whitehead M."/>
        </authorList>
    </citation>
    <scope>NUCLEOTIDE SEQUENCE [LARGE SCALE GENOMIC DNA]</scope>
</reference>
<dbReference type="AlphaFoldDB" id="A0AAV0WLS3"/>
<comment type="caution">
    <text evidence="2">The sequence shown here is derived from an EMBL/GenBank/DDBJ whole genome shotgun (WGS) entry which is preliminary data.</text>
</comment>
<accession>A0AAV0WLS3</accession>
<feature type="region of interest" description="Disordered" evidence="1">
    <location>
        <begin position="1"/>
        <end position="72"/>
    </location>
</feature>
<evidence type="ECO:0000313" key="2">
    <source>
        <dbReference type="EMBL" id="CAI6356752.1"/>
    </source>
</evidence>
<dbReference type="Proteomes" id="UP001160148">
    <property type="component" value="Unassembled WGS sequence"/>
</dbReference>
<feature type="compositionally biased region" description="Acidic residues" evidence="1">
    <location>
        <begin position="44"/>
        <end position="58"/>
    </location>
</feature>
<keyword evidence="4" id="KW-1185">Reference proteome</keyword>
<dbReference type="EMBL" id="CARXXK010001144">
    <property type="protein sequence ID" value="CAI6374015.1"/>
    <property type="molecule type" value="Genomic_DNA"/>
</dbReference>
<evidence type="ECO:0000313" key="4">
    <source>
        <dbReference type="Proteomes" id="UP001160148"/>
    </source>
</evidence>